<keyword evidence="3" id="KW-1185">Reference proteome</keyword>
<reference evidence="2 3" key="1">
    <citation type="submission" date="2023-08" db="EMBL/GenBank/DDBJ databases">
        <authorList>
            <person name="Girao M."/>
            <person name="Carvalho M.F."/>
        </authorList>
    </citation>
    <scope>NUCLEOTIDE SEQUENCE [LARGE SCALE GENOMIC DNA]</scope>
    <source>
        <strain evidence="2 3">CT-R113</strain>
    </source>
</reference>
<sequence>MIEDFRGAIGAVADAAENQPSQLRAAVSAVFRLADRVPADTRIDGLAALTETLRAHRWSAGVAADLALLCGALVESGVPAGPAGVEVMSQLAEYGKLAGVFLHVWQKSGDDAPPHPSEVSEASEERVTPELEQLAPLATTGWWVSHRYGLAAKTMLTDSGVRAALREDPRTLGELIVIASQLRPYIEEYGEIAELLHMAEADRLVVLHRHSARVFRVRFDGVSDNFQLHTLLEDALIGDEGRAVPGRRPLPEWVASATDLQDDPRTSIVEGQWDLVGVDGTWVDREAGPGAVPVVDGERAVVLEPISLPHSWRTGRRHPHLTGWLRVEEELSPEEGAVWWSRAHASGSVVHPMLPAPPPPPAPAPGAPPLPAEPWGVPQAYQHDFVPPPVQDHGAPGHAAQGPAPDAGSPAPEPWGAPSAHGGAPAPVDDVPAHGTRGGTGGHRAGTPAPYDEWEAPATERTAPAPSDPWDAPAPPGGWGAPATESTVSAPPEPWGEPQDFREALAWEDPAAVPPPPPASWEEPQDFREAPAWENPAAVPPPPPASWEEPVVRSARSATAPGGSRPLGAVHMDPLPEGVSDSSGWGPSWKD</sequence>
<comment type="caution">
    <text evidence="2">The sequence shown here is derived from an EMBL/GenBank/DDBJ whole genome shotgun (WGS) entry which is preliminary data.</text>
</comment>
<protein>
    <submittedName>
        <fullName evidence="2">Uncharacterized protein</fullName>
    </submittedName>
</protein>
<evidence type="ECO:0000313" key="3">
    <source>
        <dbReference type="Proteomes" id="UP001356095"/>
    </source>
</evidence>
<feature type="compositionally biased region" description="Low complexity" evidence="1">
    <location>
        <begin position="391"/>
        <end position="427"/>
    </location>
</feature>
<accession>A0ABU7KB05</accession>
<dbReference type="RefSeq" id="WP_330092865.1">
    <property type="nucleotide sequence ID" value="NZ_JAUZMY010000017.1"/>
</dbReference>
<gene>
    <name evidence="2" type="ORF">Q8791_17895</name>
</gene>
<name>A0ABU7KB05_9ACTN</name>
<organism evidence="2 3">
    <name type="scientific">Nocardiopsis codii</name>
    <dbReference type="NCBI Taxonomy" id="3065942"/>
    <lineage>
        <taxon>Bacteria</taxon>
        <taxon>Bacillati</taxon>
        <taxon>Actinomycetota</taxon>
        <taxon>Actinomycetes</taxon>
        <taxon>Streptosporangiales</taxon>
        <taxon>Nocardiopsidaceae</taxon>
        <taxon>Nocardiopsis</taxon>
    </lineage>
</organism>
<proteinExistence type="predicted"/>
<evidence type="ECO:0000313" key="2">
    <source>
        <dbReference type="EMBL" id="MEE2039089.1"/>
    </source>
</evidence>
<feature type="compositionally biased region" description="Pro residues" evidence="1">
    <location>
        <begin position="354"/>
        <end position="372"/>
    </location>
</feature>
<feature type="region of interest" description="Disordered" evidence="1">
    <location>
        <begin position="351"/>
        <end position="591"/>
    </location>
</feature>
<dbReference type="EMBL" id="JAUZMY010000017">
    <property type="protein sequence ID" value="MEE2039089.1"/>
    <property type="molecule type" value="Genomic_DNA"/>
</dbReference>
<evidence type="ECO:0000256" key="1">
    <source>
        <dbReference type="SAM" id="MobiDB-lite"/>
    </source>
</evidence>
<dbReference type="Proteomes" id="UP001356095">
    <property type="component" value="Unassembled WGS sequence"/>
</dbReference>
<feature type="compositionally biased region" description="Low complexity" evidence="1">
    <location>
        <begin position="445"/>
        <end position="471"/>
    </location>
</feature>